<evidence type="ECO:0008006" key="3">
    <source>
        <dbReference type="Google" id="ProtNLM"/>
    </source>
</evidence>
<evidence type="ECO:0000313" key="1">
    <source>
        <dbReference type="EMBL" id="MCT4796426.1"/>
    </source>
</evidence>
<sequence length="140" mass="16262">MKPVGKRGDEVEERRIEIYDLELGGMNVQSFAHVVVRMATCLVRDDDLIFEGFKERIGSHYSDVEFFEVVNQLERHIARRIHHVRQFILISSTLDEAVVVNYSSEKLVLVPLYGPRIMYAALERLEPTWGTYEVAIWPNP</sequence>
<proteinExistence type="predicted"/>
<dbReference type="EMBL" id="JANIEK010000067">
    <property type="protein sequence ID" value="MCT4796426.1"/>
    <property type="molecule type" value="Genomic_DNA"/>
</dbReference>
<accession>A0ABT2L2X1</accession>
<protein>
    <recommendedName>
        <fullName evidence="3">SAVED domain-containing protein</fullName>
    </recommendedName>
</protein>
<reference evidence="1 2" key="1">
    <citation type="submission" date="2022-07" db="EMBL/GenBank/DDBJ databases">
        <title>Genomic and pangenome structural analysis of the polyextremophile Exiguobacterium.</title>
        <authorList>
            <person name="Shen L."/>
        </authorList>
    </citation>
    <scope>NUCLEOTIDE SEQUENCE [LARGE SCALE GENOMIC DNA]</scope>
    <source>
        <strain evidence="1 2">12_1</strain>
    </source>
</reference>
<keyword evidence="2" id="KW-1185">Reference proteome</keyword>
<dbReference type="Proteomes" id="UP001206821">
    <property type="component" value="Unassembled WGS sequence"/>
</dbReference>
<comment type="caution">
    <text evidence="1">The sequence shown here is derived from an EMBL/GenBank/DDBJ whole genome shotgun (WGS) entry which is preliminary data.</text>
</comment>
<gene>
    <name evidence="1" type="ORF">NQG31_12805</name>
</gene>
<organism evidence="1 2">
    <name type="scientific">Exiguobacterium alkaliphilum</name>
    <dbReference type="NCBI Taxonomy" id="1428684"/>
    <lineage>
        <taxon>Bacteria</taxon>
        <taxon>Bacillati</taxon>
        <taxon>Bacillota</taxon>
        <taxon>Bacilli</taxon>
        <taxon>Bacillales</taxon>
        <taxon>Bacillales Family XII. Incertae Sedis</taxon>
        <taxon>Exiguobacterium</taxon>
    </lineage>
</organism>
<dbReference type="RefSeq" id="WP_156028758.1">
    <property type="nucleotide sequence ID" value="NZ_CP073101.1"/>
</dbReference>
<evidence type="ECO:0000313" key="2">
    <source>
        <dbReference type="Proteomes" id="UP001206821"/>
    </source>
</evidence>
<name>A0ABT2L2X1_9BACL</name>